<dbReference type="Pfam" id="PF00698">
    <property type="entry name" value="Acyl_transf_1"/>
    <property type="match status" value="1"/>
</dbReference>
<dbReference type="InterPro" id="IPR032088">
    <property type="entry name" value="SAT"/>
</dbReference>
<dbReference type="GO" id="GO:0044550">
    <property type="term" value="P:secondary metabolite biosynthetic process"/>
    <property type="evidence" value="ECO:0007669"/>
    <property type="project" value="TreeGrafter"/>
</dbReference>
<accession>A0AAD6S820</accession>
<feature type="domain" description="Ketosynthase family 3 (KS3)" evidence="9">
    <location>
        <begin position="423"/>
        <end position="849"/>
    </location>
</feature>
<dbReference type="Gene3D" id="1.10.1200.10">
    <property type="entry name" value="ACP-like"/>
    <property type="match status" value="2"/>
</dbReference>
<dbReference type="InterPro" id="IPR042104">
    <property type="entry name" value="PKS_dehydratase_sf"/>
</dbReference>
<dbReference type="InterPro" id="IPR030918">
    <property type="entry name" value="PT_fungal_PKS"/>
</dbReference>
<dbReference type="PROSITE" id="PS00606">
    <property type="entry name" value="KS3_1"/>
    <property type="match status" value="1"/>
</dbReference>
<keyword evidence="3" id="KW-0597">Phosphoprotein</keyword>
<evidence type="ECO:0000256" key="4">
    <source>
        <dbReference type="ARBA" id="ARBA00022679"/>
    </source>
</evidence>
<dbReference type="InterPro" id="IPR001031">
    <property type="entry name" value="Thioesterase"/>
</dbReference>
<dbReference type="GO" id="GO:0004312">
    <property type="term" value="F:fatty acid synthase activity"/>
    <property type="evidence" value="ECO:0007669"/>
    <property type="project" value="TreeGrafter"/>
</dbReference>
<dbReference type="PANTHER" id="PTHR43775">
    <property type="entry name" value="FATTY ACID SYNTHASE"/>
    <property type="match status" value="1"/>
</dbReference>
<dbReference type="SUPFAM" id="SSF47336">
    <property type="entry name" value="ACP-like"/>
    <property type="match status" value="2"/>
</dbReference>
<evidence type="ECO:0000259" key="8">
    <source>
        <dbReference type="PROSITE" id="PS50075"/>
    </source>
</evidence>
<keyword evidence="4" id="KW-0808">Transferase</keyword>
<dbReference type="InterPro" id="IPR020841">
    <property type="entry name" value="PKS_Beta-ketoAc_synthase_dom"/>
</dbReference>
<dbReference type="Gene3D" id="3.40.50.1820">
    <property type="entry name" value="alpha/beta hydrolase"/>
    <property type="match status" value="1"/>
</dbReference>
<dbReference type="InterPro" id="IPR036736">
    <property type="entry name" value="ACP-like_sf"/>
</dbReference>
<dbReference type="Pfam" id="PF14765">
    <property type="entry name" value="PS-DH"/>
    <property type="match status" value="1"/>
</dbReference>
<keyword evidence="2" id="KW-0596">Phosphopantetheine</keyword>
<dbReference type="Pfam" id="PF16073">
    <property type="entry name" value="SAT"/>
    <property type="match status" value="1"/>
</dbReference>
<dbReference type="InterPro" id="IPR016039">
    <property type="entry name" value="Thiolase-like"/>
</dbReference>
<feature type="domain" description="Carrier" evidence="8">
    <location>
        <begin position="1671"/>
        <end position="1746"/>
    </location>
</feature>
<dbReference type="InterPro" id="IPR049900">
    <property type="entry name" value="PKS_mFAS_DH"/>
</dbReference>
<dbReference type="Gene3D" id="3.10.129.110">
    <property type="entry name" value="Polyketide synthase dehydratase"/>
    <property type="match status" value="1"/>
</dbReference>
<evidence type="ECO:0000313" key="12">
    <source>
        <dbReference type="Proteomes" id="UP001218188"/>
    </source>
</evidence>
<dbReference type="InterPro" id="IPR050091">
    <property type="entry name" value="PKS_NRPS_Biosynth_Enz"/>
</dbReference>
<dbReference type="Pfam" id="PF00550">
    <property type="entry name" value="PP-binding"/>
    <property type="match status" value="2"/>
</dbReference>
<dbReference type="InterPro" id="IPR016036">
    <property type="entry name" value="Malonyl_transacylase_ACP-bd"/>
</dbReference>
<dbReference type="Pfam" id="PF00109">
    <property type="entry name" value="ketoacyl-synt"/>
    <property type="match status" value="1"/>
</dbReference>
<reference evidence="11" key="1">
    <citation type="submission" date="2023-03" db="EMBL/GenBank/DDBJ databases">
        <title>Massive genome expansion in bonnet fungi (Mycena s.s.) driven by repeated elements and novel gene families across ecological guilds.</title>
        <authorList>
            <consortium name="Lawrence Berkeley National Laboratory"/>
            <person name="Harder C.B."/>
            <person name="Miyauchi S."/>
            <person name="Viragh M."/>
            <person name="Kuo A."/>
            <person name="Thoen E."/>
            <person name="Andreopoulos B."/>
            <person name="Lu D."/>
            <person name="Skrede I."/>
            <person name="Drula E."/>
            <person name="Henrissat B."/>
            <person name="Morin E."/>
            <person name="Kohler A."/>
            <person name="Barry K."/>
            <person name="LaButti K."/>
            <person name="Morin E."/>
            <person name="Salamov A."/>
            <person name="Lipzen A."/>
            <person name="Mereny Z."/>
            <person name="Hegedus B."/>
            <person name="Baldrian P."/>
            <person name="Stursova M."/>
            <person name="Weitz H."/>
            <person name="Taylor A."/>
            <person name="Grigoriev I.V."/>
            <person name="Nagy L.G."/>
            <person name="Martin F."/>
            <person name="Kauserud H."/>
        </authorList>
    </citation>
    <scope>NUCLEOTIDE SEQUENCE</scope>
    <source>
        <strain evidence="11">CBHHK200</strain>
    </source>
</reference>
<feature type="domain" description="PKS/mFAS DH" evidence="10">
    <location>
        <begin position="1328"/>
        <end position="1643"/>
    </location>
</feature>
<dbReference type="InterPro" id="IPR009081">
    <property type="entry name" value="PP-bd_ACP"/>
</dbReference>
<dbReference type="PANTHER" id="PTHR43775:SF37">
    <property type="entry name" value="SI:DKEY-61P9.11"/>
    <property type="match status" value="1"/>
</dbReference>
<dbReference type="Proteomes" id="UP001218188">
    <property type="component" value="Unassembled WGS sequence"/>
</dbReference>
<evidence type="ECO:0000256" key="5">
    <source>
        <dbReference type="ARBA" id="ARBA00023026"/>
    </source>
</evidence>
<dbReference type="PROSITE" id="PS50075">
    <property type="entry name" value="CARRIER"/>
    <property type="match status" value="2"/>
</dbReference>
<dbReference type="InterPro" id="IPR014030">
    <property type="entry name" value="Ketoacyl_synth_N"/>
</dbReference>
<dbReference type="InterPro" id="IPR029058">
    <property type="entry name" value="AB_hydrolase_fold"/>
</dbReference>
<dbReference type="InterPro" id="IPR014043">
    <property type="entry name" value="Acyl_transferase_dom"/>
</dbReference>
<evidence type="ECO:0000313" key="11">
    <source>
        <dbReference type="EMBL" id="KAJ7022589.1"/>
    </source>
</evidence>
<dbReference type="InterPro" id="IPR020802">
    <property type="entry name" value="TesA-like"/>
</dbReference>
<dbReference type="SUPFAM" id="SSF55048">
    <property type="entry name" value="Probable ACP-binding domain of malonyl-CoA ACP transacylase"/>
    <property type="match status" value="1"/>
</dbReference>
<dbReference type="SUPFAM" id="SSF52151">
    <property type="entry name" value="FabD/lysophospholipase-like"/>
    <property type="match status" value="2"/>
</dbReference>
<dbReference type="InterPro" id="IPR001227">
    <property type="entry name" value="Ac_transferase_dom_sf"/>
</dbReference>
<dbReference type="Gene3D" id="3.40.366.10">
    <property type="entry name" value="Malonyl-Coenzyme A Acyl Carrier Protein, domain 2"/>
    <property type="match status" value="3"/>
</dbReference>
<protein>
    <submittedName>
        <fullName evidence="11">Polyketide synthase</fullName>
    </submittedName>
</protein>
<dbReference type="InterPro" id="IPR014031">
    <property type="entry name" value="Ketoacyl_synth_C"/>
</dbReference>
<dbReference type="InterPro" id="IPR049551">
    <property type="entry name" value="PKS_DH_C"/>
</dbReference>
<keyword evidence="7" id="KW-1133">Transmembrane helix</keyword>
<dbReference type="Pfam" id="PF00975">
    <property type="entry name" value="Thioesterase"/>
    <property type="match status" value="1"/>
</dbReference>
<keyword evidence="5" id="KW-0843">Virulence</keyword>
<feature type="active site" description="Proton acceptor; for dehydratase activity" evidence="6">
    <location>
        <position position="1367"/>
    </location>
</feature>
<dbReference type="PROSITE" id="PS52019">
    <property type="entry name" value="PKS_MFAS_DH"/>
    <property type="match status" value="1"/>
</dbReference>
<dbReference type="Gene3D" id="3.40.47.10">
    <property type="match status" value="1"/>
</dbReference>
<dbReference type="InterPro" id="IPR016035">
    <property type="entry name" value="Acyl_Trfase/lysoPLipase"/>
</dbReference>
<dbReference type="SUPFAM" id="SSF53474">
    <property type="entry name" value="alpha/beta-Hydrolases"/>
    <property type="match status" value="1"/>
</dbReference>
<dbReference type="SMART" id="SM00825">
    <property type="entry name" value="PKS_KS"/>
    <property type="match status" value="1"/>
</dbReference>
<dbReference type="CDD" id="cd00833">
    <property type="entry name" value="PKS"/>
    <property type="match status" value="1"/>
</dbReference>
<dbReference type="InterPro" id="IPR049552">
    <property type="entry name" value="PKS_DH_N"/>
</dbReference>
<dbReference type="EMBL" id="JARJCM010000207">
    <property type="protein sequence ID" value="KAJ7022589.1"/>
    <property type="molecule type" value="Genomic_DNA"/>
</dbReference>
<feature type="region of interest" description="N-terminal hotdog fold" evidence="6">
    <location>
        <begin position="1328"/>
        <end position="1465"/>
    </location>
</feature>
<evidence type="ECO:0000259" key="10">
    <source>
        <dbReference type="PROSITE" id="PS52019"/>
    </source>
</evidence>
<sequence>MTKDAVHWREVFEAKELPVLVHRIYTETGLGDTTPTAFTMDIPIFAGQGTSGTSAARVQALQDALSPSGATLLTAFHEIFHAELASLSPPQLSVVGIDLEDFKSKESLLDLPGANRYQNNPVLSGTTLFLVQSLRYLRFIERDGAERTLTPFSDVLKRTHAILGFSSGILLACVVASSQNLFSYIANAVQALRFAIWIGVRTQIFRVSTLHAAAHAIDDDLPWGLVILGLSKNEAESLLQGFQTASSPSTSLYITAVIDNACVTVSGRPDLLAEFSRTLGPGCFLHKTSLNTLYHSPLHTNGAREEVIADVARRGIRFPEFADLNVPILSTFSGDFLTSRITRGSLVEVVIDMILTQPVNWDLVVAKIIQSVPDPSSVRLLNFGPGTGLLKTLERAFPQGRVSDIDVTRGTRPVDSGHVRAKHEPIAIVGMAVNLPGAPNTTKLWEVLQNGINTVSEIPEHRFKVEDYNGAKHPKRQMKAHSGNFLENVDEFDNKFFNISPREAKSMDPQQRVLLHAAYEALEDSGYVPNATPTSRPEMFGCYMGVATGDYVQNLRDEIDVYYSTGTLRAFLSGRISFAMQLSGPSIVVDTACSSSNVALYQGARALINGDCDAALVGGVNIVSSPDMFLGLDRGHFLSPTSQCKAFDASADGYSRSEGCGVFILKRLGDAMAENDNILGVIRGVEINQSGLAHSITYPHAATQAALFRKVLENSRIEPSRVNVVEAHGTGTQAGDPNEVESVRSVLAVNRAANNPLHITSVKANIGHLEAASGAAGLAKLLLMLRHRLIPRQISFKTLNPLITPLEHDNTVIDKTHAPWLPSHEGETRIALLNNFGAAGSNTALLLEEHIKPSAHEIPDDMSFVFGLSAKTIPALEELSAIYIDWLRSSASTDVPLSDIAYTATARRQIFNCRMAVSASTRAGLIHKLGSAVVARPPNEPTQTVFVFSGQGGQYIGMGRKLYHEYALFRGHIDECQRILTTAGFPGVLAIILGTAESGLAPLEEFQAFQAAIFALQYGLAALWVSWGLLPTAVVGHSLGEYAAMVSAGVLAVKDALLIVAHRARLMVQKCAIDSTAMIAVNLGPEAVEAALRTCSDFSGLTIACYNSPLDCVLSGALPELKAFKAHLDRDLASKSVLISVPFGYHSAAMAPLLKDLTALAKRVALRAPTIPIISTVLGAVILPGDVSVFTADYFSRHCAEPVQFDRGVRALVSRPEFRKVDAWIEIGPHPTCLPMLKANPALSEETLLLASLRKQQQPSATLTASLAQLYTSNIGLQWRATFAHLPQVTCVSLPSYPFAKTKFWVSFQEPAPTSVLDTTATDPQAQHLITEYTMLRQWSQYPTADNGFVSVFETPIGDLAGWIVGHSVGGVPLCPASVYIEIVLAGVDLSARHLKISYHDSHVVLRRIEFEKPLVYAKNVARTVVTTVALTENEGTFTLSSRTTSKGDEFIHVRGEFKYEATLRSTSKFVQSLPVITRRMDAVAQPRGGNPPEVFSTRTAYEVIFPRVVEYAKPYQTMHSLTVDASGMEGCATIQLPKNYDRSQFVVHPAWIDTLLHVAGFVANLHGGINDAYICVQIGVLKVFPALVNNDKRYLVYCSNAWLPDAGVMLAEAYAVQVAEPRRIVAHIKGMHFRRLLLSSLKKSLAHAAGKSMQVIKSDGLGSPSAPTVIDVNAVVLKLVSDACDISVSSIDVDTDLAYIGIDSMMWIEILGALRCLFPDADLDARILSICATVADICREVVSKAATSPTLTQTVSEEPSSPRTLLDEGDAALLDGAPDITGVLSSVLEVPIGSFDADVDLAALGLDSLTSIEALYAFKTEFRLELPNDFFLAHLSPRAIQTYISGLKSSPVGLVSGVRPRLEGRPLSVDDVVAIACVTKALRLDTVPVPIQSPETSARLPLFFIHDGSGLVNYYERLSFLDRAIWGIHNPRFVSGRAWDSLVDMAAAYVEYILSTTSGPLLLGGWSFGGVAAYEIALQLTSRGIQVKGILLIDSPSPINHIPLSDSLIDTVLDLDVRAERSELSTLVKKQFSMNAHMLGKYVPHATASLCPPLVLLRSSECYRPEGVAIADVPKWLADRSDPQTSVTGWQSLAHCSVKVLDIPGHHFQAFHSSNIPELSLRIADGFLCIVLVFYMSVVRVVRTAA</sequence>
<proteinExistence type="predicted"/>
<evidence type="ECO:0000256" key="7">
    <source>
        <dbReference type="SAM" id="Phobius"/>
    </source>
</evidence>
<dbReference type="InterPro" id="IPR018201">
    <property type="entry name" value="Ketoacyl_synth_AS"/>
</dbReference>
<dbReference type="GO" id="GO:0004315">
    <property type="term" value="F:3-oxoacyl-[acyl-carrier-protein] synthase activity"/>
    <property type="evidence" value="ECO:0007669"/>
    <property type="project" value="InterPro"/>
</dbReference>
<evidence type="ECO:0000256" key="1">
    <source>
        <dbReference type="ARBA" id="ARBA00005179"/>
    </source>
</evidence>
<dbReference type="Gene3D" id="3.30.70.3290">
    <property type="match status" value="1"/>
</dbReference>
<keyword evidence="7" id="KW-0472">Membrane</keyword>
<dbReference type="SMART" id="SM00824">
    <property type="entry name" value="PKS_TE"/>
    <property type="match status" value="1"/>
</dbReference>
<dbReference type="NCBIfam" id="TIGR04532">
    <property type="entry name" value="PT_fungal_PKS"/>
    <property type="match status" value="1"/>
</dbReference>
<comment type="pathway">
    <text evidence="1">Secondary metabolite biosynthesis.</text>
</comment>
<dbReference type="PROSITE" id="PS52004">
    <property type="entry name" value="KS3_2"/>
    <property type="match status" value="1"/>
</dbReference>
<dbReference type="GO" id="GO:0006633">
    <property type="term" value="P:fatty acid biosynthetic process"/>
    <property type="evidence" value="ECO:0007669"/>
    <property type="project" value="InterPro"/>
</dbReference>
<organism evidence="11 12">
    <name type="scientific">Mycena alexandri</name>
    <dbReference type="NCBI Taxonomy" id="1745969"/>
    <lineage>
        <taxon>Eukaryota</taxon>
        <taxon>Fungi</taxon>
        <taxon>Dikarya</taxon>
        <taxon>Basidiomycota</taxon>
        <taxon>Agaricomycotina</taxon>
        <taxon>Agaricomycetes</taxon>
        <taxon>Agaricomycetidae</taxon>
        <taxon>Agaricales</taxon>
        <taxon>Marasmiineae</taxon>
        <taxon>Mycenaceae</taxon>
        <taxon>Mycena</taxon>
    </lineage>
</organism>
<comment type="caution">
    <text evidence="11">The sequence shown here is derived from an EMBL/GenBank/DDBJ whole genome shotgun (WGS) entry which is preliminary data.</text>
</comment>
<keyword evidence="7" id="KW-0812">Transmembrane</keyword>
<dbReference type="SMART" id="SM00827">
    <property type="entry name" value="PKS_AT"/>
    <property type="match status" value="1"/>
</dbReference>
<feature type="transmembrane region" description="Helical" evidence="7">
    <location>
        <begin position="2124"/>
        <end position="2143"/>
    </location>
</feature>
<dbReference type="SUPFAM" id="SSF53901">
    <property type="entry name" value="Thiolase-like"/>
    <property type="match status" value="1"/>
</dbReference>
<dbReference type="Pfam" id="PF21089">
    <property type="entry name" value="PKS_DH_N"/>
    <property type="match status" value="1"/>
</dbReference>
<keyword evidence="12" id="KW-1185">Reference proteome</keyword>
<feature type="region of interest" description="C-terminal hotdog fold" evidence="6">
    <location>
        <begin position="1491"/>
        <end position="1643"/>
    </location>
</feature>
<evidence type="ECO:0000259" key="9">
    <source>
        <dbReference type="PROSITE" id="PS52004"/>
    </source>
</evidence>
<evidence type="ECO:0000256" key="3">
    <source>
        <dbReference type="ARBA" id="ARBA00022553"/>
    </source>
</evidence>
<gene>
    <name evidence="11" type="ORF">C8F04DRAFT_1240755</name>
</gene>
<evidence type="ECO:0000256" key="2">
    <source>
        <dbReference type="ARBA" id="ARBA00022450"/>
    </source>
</evidence>
<dbReference type="Pfam" id="PF22621">
    <property type="entry name" value="CurL-like_PKS_C"/>
    <property type="match status" value="1"/>
</dbReference>
<feature type="domain" description="Carrier" evidence="8">
    <location>
        <begin position="1772"/>
        <end position="1849"/>
    </location>
</feature>
<evidence type="ECO:0000256" key="6">
    <source>
        <dbReference type="PROSITE-ProRule" id="PRU01363"/>
    </source>
</evidence>
<name>A0AAD6S820_9AGAR</name>
<feature type="active site" description="Proton donor; for dehydratase activity" evidence="6">
    <location>
        <position position="1554"/>
    </location>
</feature>
<dbReference type="Pfam" id="PF02801">
    <property type="entry name" value="Ketoacyl-synt_C"/>
    <property type="match status" value="1"/>
</dbReference>